<dbReference type="EMBL" id="LSSL01003815">
    <property type="protein sequence ID" value="OLY80064.1"/>
    <property type="molecule type" value="Genomic_DNA"/>
</dbReference>
<evidence type="ECO:0000313" key="10">
    <source>
        <dbReference type="Proteomes" id="UP000187455"/>
    </source>
</evidence>
<name>A0A1R0GT41_9FUNG</name>
<keyword evidence="10" id="KW-1185">Reference proteome</keyword>
<comment type="similarity">
    <text evidence="2">Belongs to the YSP2 family.</text>
</comment>
<feature type="compositionally biased region" description="Polar residues" evidence="6">
    <location>
        <begin position="41"/>
        <end position="61"/>
    </location>
</feature>
<reference evidence="9 10" key="1">
    <citation type="journal article" date="2016" name="Mol. Biol. Evol.">
        <title>Genome-Wide Survey of Gut Fungi (Harpellales) Reveals the First Horizontally Transferred Ubiquitin Gene from a Mosquito Host.</title>
        <authorList>
            <person name="Wang Y."/>
            <person name="White M.M."/>
            <person name="Kvist S."/>
            <person name="Moncalvo J.M."/>
        </authorList>
    </citation>
    <scope>NUCLEOTIDE SEQUENCE [LARGE SCALE GENOMIC DNA]</scope>
    <source>
        <strain evidence="9 10">ALG-7-W6</strain>
    </source>
</reference>
<dbReference type="InterPro" id="IPR031968">
    <property type="entry name" value="VASt"/>
</dbReference>
<protein>
    <submittedName>
        <fullName evidence="9">Putative membrane protein</fullName>
    </submittedName>
</protein>
<comment type="subcellular location">
    <subcellularLocation>
        <location evidence="1">Membrane</location>
        <topology evidence="1">Single-pass membrane protein</topology>
    </subcellularLocation>
</comment>
<keyword evidence="3 7" id="KW-0812">Transmembrane</keyword>
<dbReference type="Gene3D" id="2.30.29.30">
    <property type="entry name" value="Pleckstrin-homology domain (PH domain)/Phosphotyrosine-binding domain (PTB)"/>
    <property type="match status" value="1"/>
</dbReference>
<dbReference type="PROSITE" id="PS51778">
    <property type="entry name" value="VAST"/>
    <property type="match status" value="1"/>
</dbReference>
<dbReference type="Pfam" id="PF02893">
    <property type="entry name" value="GRAM"/>
    <property type="match status" value="1"/>
</dbReference>
<dbReference type="PANTHER" id="PTHR23319:SF4">
    <property type="entry name" value="GRAM DOMAIN CONTAINING 1B, ISOFORM E"/>
    <property type="match status" value="1"/>
</dbReference>
<evidence type="ECO:0000256" key="5">
    <source>
        <dbReference type="ARBA" id="ARBA00023136"/>
    </source>
</evidence>
<sequence>MKLPNIQLDLVSNLFSETGPLEDLNIFKSLKSPKNGEPVTRKNSLTSVRTESASGSSRKNSLKNVMKDFSQKVSEDYSRIAENSGKSLSGLNFSLLSRTGLVKSDDSLKQIPSSFPEYDCKLSGNNDLNGKLTFSSSFIRFNSIEDQGDTVLIIPFSDTISITKSDTPLLDNSILVTTLDTKFIFFDFFDFEQVYDQALAFFSKSNVSFSLNPVNMFKNKKKERSHPTSKFTQRSHYHKHQKNIKPMAKLKLIPDSIKSTIGVSVESPLKTVNGDSEKKIQTSAKNHGNSDFHTELTSAPLSSARINFDYLEIKHLENQVLKTTVDIPLPIVSRMMFFGLKTPLKFYKQFLGENIYENGDIDGIRRVSMNREGLLDISIGKWQRDLPLIGDEIPVNYIRPLNLIIGPKQTRSIEEYKLSSLDPENYMVVEGSSTTPDVPSGGSFVVKSLYSLERVDRSSTSTSTLIKISIQVVWNKKSWLKSKIEQGAFDGIKSSSEILIDIVRQHKEAHFNYEKLEAKAAYIPDGGISGVFKKIDDSNRNNLEQVERSEHDEYKLVRNPSINKPRPNKNQKLDNEFIKHGFRHHTFIIIQRLGALQRYIFEKSGSVSIPLIIIIPVTVFVFFLFYNLVLLRL</sequence>
<dbReference type="Proteomes" id="UP000187455">
    <property type="component" value="Unassembled WGS sequence"/>
</dbReference>
<dbReference type="GO" id="GO:0140268">
    <property type="term" value="C:endoplasmic reticulum-plasma membrane contact site"/>
    <property type="evidence" value="ECO:0007669"/>
    <property type="project" value="TreeGrafter"/>
</dbReference>
<dbReference type="Pfam" id="PF16016">
    <property type="entry name" value="VASt"/>
    <property type="match status" value="1"/>
</dbReference>
<evidence type="ECO:0000256" key="3">
    <source>
        <dbReference type="ARBA" id="ARBA00022692"/>
    </source>
</evidence>
<evidence type="ECO:0000256" key="2">
    <source>
        <dbReference type="ARBA" id="ARBA00006582"/>
    </source>
</evidence>
<evidence type="ECO:0000256" key="7">
    <source>
        <dbReference type="SAM" id="Phobius"/>
    </source>
</evidence>
<dbReference type="GO" id="GO:0005886">
    <property type="term" value="C:plasma membrane"/>
    <property type="evidence" value="ECO:0007669"/>
    <property type="project" value="TreeGrafter"/>
</dbReference>
<dbReference type="InterPro" id="IPR011993">
    <property type="entry name" value="PH-like_dom_sf"/>
</dbReference>
<evidence type="ECO:0000259" key="8">
    <source>
        <dbReference type="PROSITE" id="PS51778"/>
    </source>
</evidence>
<feature type="region of interest" description="Disordered" evidence="6">
    <location>
        <begin position="32"/>
        <end position="61"/>
    </location>
</feature>
<keyword evidence="5 7" id="KW-0472">Membrane</keyword>
<proteinExistence type="inferred from homology"/>
<dbReference type="InterPro" id="IPR004182">
    <property type="entry name" value="GRAM"/>
</dbReference>
<feature type="transmembrane region" description="Helical" evidence="7">
    <location>
        <begin position="607"/>
        <end position="631"/>
    </location>
</feature>
<dbReference type="GO" id="GO:0005789">
    <property type="term" value="C:endoplasmic reticulum membrane"/>
    <property type="evidence" value="ECO:0007669"/>
    <property type="project" value="TreeGrafter"/>
</dbReference>
<accession>A0A1R0GT41</accession>
<dbReference type="GO" id="GO:0032366">
    <property type="term" value="P:intracellular sterol transport"/>
    <property type="evidence" value="ECO:0007669"/>
    <property type="project" value="TreeGrafter"/>
</dbReference>
<dbReference type="PANTHER" id="PTHR23319">
    <property type="entry name" value="GRAM DOMAIN CONTAINING 1B, ISOFORM E"/>
    <property type="match status" value="1"/>
</dbReference>
<gene>
    <name evidence="9" type="ORF">AYI68_g5849</name>
</gene>
<dbReference type="GO" id="GO:0032934">
    <property type="term" value="F:sterol binding"/>
    <property type="evidence" value="ECO:0007669"/>
    <property type="project" value="TreeGrafter"/>
</dbReference>
<evidence type="ECO:0000256" key="1">
    <source>
        <dbReference type="ARBA" id="ARBA00004167"/>
    </source>
</evidence>
<evidence type="ECO:0000256" key="6">
    <source>
        <dbReference type="SAM" id="MobiDB-lite"/>
    </source>
</evidence>
<evidence type="ECO:0000313" key="9">
    <source>
        <dbReference type="EMBL" id="OLY80064.1"/>
    </source>
</evidence>
<dbReference type="AlphaFoldDB" id="A0A1R0GT41"/>
<evidence type="ECO:0000256" key="4">
    <source>
        <dbReference type="ARBA" id="ARBA00022989"/>
    </source>
</evidence>
<comment type="caution">
    <text evidence="9">The sequence shown here is derived from an EMBL/GenBank/DDBJ whole genome shotgun (WGS) entry which is preliminary data.</text>
</comment>
<organism evidence="9 10">
    <name type="scientific">Smittium mucronatum</name>
    <dbReference type="NCBI Taxonomy" id="133383"/>
    <lineage>
        <taxon>Eukaryota</taxon>
        <taxon>Fungi</taxon>
        <taxon>Fungi incertae sedis</taxon>
        <taxon>Zoopagomycota</taxon>
        <taxon>Kickxellomycotina</taxon>
        <taxon>Harpellomycetes</taxon>
        <taxon>Harpellales</taxon>
        <taxon>Legeriomycetaceae</taxon>
        <taxon>Smittium</taxon>
    </lineage>
</organism>
<dbReference type="OrthoDB" id="2162691at2759"/>
<keyword evidence="4 7" id="KW-1133">Transmembrane helix</keyword>
<dbReference type="InterPro" id="IPR051482">
    <property type="entry name" value="Cholesterol_transport"/>
</dbReference>
<dbReference type="GO" id="GO:0120015">
    <property type="term" value="F:sterol transfer activity"/>
    <property type="evidence" value="ECO:0007669"/>
    <property type="project" value="TreeGrafter"/>
</dbReference>
<feature type="domain" description="VASt" evidence="8">
    <location>
        <begin position="316"/>
        <end position="511"/>
    </location>
</feature>